<gene>
    <name evidence="12" type="ORF">ZOSMA_35G00190</name>
</gene>
<feature type="transmembrane region" description="Helical" evidence="10">
    <location>
        <begin position="450"/>
        <end position="471"/>
    </location>
</feature>
<evidence type="ECO:0000256" key="2">
    <source>
        <dbReference type="ARBA" id="ARBA00010992"/>
    </source>
</evidence>
<dbReference type="InterPro" id="IPR036259">
    <property type="entry name" value="MFS_trans_sf"/>
</dbReference>
<sequence length="511" mass="56285">MAGGMIVSGGAGGVEYEGKITFYVIICGIVAATGGLMFGYDIGISGGVTAMDDFLKDFFSSVYNKRIEARENNYCKYDNQILQLFTSSLYLAALVASFFASKVCTKYGRKVTMQIASIFFIGGVILTAGAKMLSMLIVGRLLLGIGVGFANQAVPLFLSEIAPVAYRGALNILFQLNVTIGIFIANIVNYLTVDVHPYGWRISLGLAGVPAMILCLGSLLITETPTSLVEREYFDEGKKILKLIRGTDNVEAEYKELVEACSEAREVKHPFRNLMKRKSRPQLVIAIAMQVFQQFTGINAIMFYAPVLFQTIGFKSDASLFSAVVTGIVNVGSTIVSVFLVDSVGRKFLLLQACVQMFITQTAIGVILAVNLNAINTLTPHVAVLVVILVCMFVMSFAWSWGPLGWLIPSETFPLETRAAGFAFAVSSNMLFTFIIAQAFLSMMCTMQSGIFFFFAAWIVIMTFFTVFFIPETKGVPIDEMVDKVWRQHWYWKRFMDDDGKDNSGVGDHRT</sequence>
<feature type="transmembrane region" description="Helical" evidence="10">
    <location>
        <begin position="382"/>
        <end position="408"/>
    </location>
</feature>
<keyword evidence="6" id="KW-0769">Symport</keyword>
<keyword evidence="8 10" id="KW-0472">Membrane</keyword>
<dbReference type="PROSITE" id="PS50850">
    <property type="entry name" value="MFS"/>
    <property type="match status" value="1"/>
</dbReference>
<dbReference type="PROSITE" id="PS00216">
    <property type="entry name" value="SUGAR_TRANSPORT_1"/>
    <property type="match status" value="1"/>
</dbReference>
<dbReference type="PROSITE" id="PS00217">
    <property type="entry name" value="SUGAR_TRANSPORT_2"/>
    <property type="match status" value="1"/>
</dbReference>
<feature type="domain" description="Major facilitator superfamily (MFS) profile" evidence="11">
    <location>
        <begin position="27"/>
        <end position="474"/>
    </location>
</feature>
<comment type="subcellular location">
    <subcellularLocation>
        <location evidence="1">Membrane</location>
        <topology evidence="1">Multi-pass membrane protein</topology>
    </subcellularLocation>
</comment>
<accession>A0A0K9P6D1</accession>
<keyword evidence="5 10" id="KW-0812">Transmembrane</keyword>
<keyword evidence="13" id="KW-1185">Reference proteome</keyword>
<dbReference type="Pfam" id="PF00083">
    <property type="entry name" value="Sugar_tr"/>
    <property type="match status" value="1"/>
</dbReference>
<dbReference type="InterPro" id="IPR020846">
    <property type="entry name" value="MFS_dom"/>
</dbReference>
<dbReference type="InterPro" id="IPR044778">
    <property type="entry name" value="MFS_STP/MST-like_plant"/>
</dbReference>
<dbReference type="InterPro" id="IPR003663">
    <property type="entry name" value="Sugar/inositol_transpt"/>
</dbReference>
<dbReference type="GO" id="GO:0015293">
    <property type="term" value="F:symporter activity"/>
    <property type="evidence" value="ECO:0007669"/>
    <property type="project" value="UniProtKB-KW"/>
</dbReference>
<keyword evidence="7 10" id="KW-1133">Transmembrane helix</keyword>
<evidence type="ECO:0000256" key="3">
    <source>
        <dbReference type="ARBA" id="ARBA00022448"/>
    </source>
</evidence>
<feature type="transmembrane region" description="Helical" evidence="10">
    <location>
        <begin position="81"/>
        <end position="99"/>
    </location>
</feature>
<keyword evidence="4 12" id="KW-0762">Sugar transport</keyword>
<organism evidence="12 13">
    <name type="scientific">Zostera marina</name>
    <name type="common">Eelgrass</name>
    <dbReference type="NCBI Taxonomy" id="29655"/>
    <lineage>
        <taxon>Eukaryota</taxon>
        <taxon>Viridiplantae</taxon>
        <taxon>Streptophyta</taxon>
        <taxon>Embryophyta</taxon>
        <taxon>Tracheophyta</taxon>
        <taxon>Spermatophyta</taxon>
        <taxon>Magnoliopsida</taxon>
        <taxon>Liliopsida</taxon>
        <taxon>Zosteraceae</taxon>
        <taxon>Zostera</taxon>
    </lineage>
</organism>
<feature type="transmembrane region" description="Helical" evidence="10">
    <location>
        <begin position="319"/>
        <end position="341"/>
    </location>
</feature>
<dbReference type="InterPro" id="IPR005828">
    <property type="entry name" value="MFS_sugar_transport-like"/>
</dbReference>
<evidence type="ECO:0000313" key="13">
    <source>
        <dbReference type="Proteomes" id="UP000036987"/>
    </source>
</evidence>
<feature type="transmembrane region" description="Helical" evidence="10">
    <location>
        <begin position="420"/>
        <end position="444"/>
    </location>
</feature>
<evidence type="ECO:0000259" key="11">
    <source>
        <dbReference type="PROSITE" id="PS50850"/>
    </source>
</evidence>
<evidence type="ECO:0000256" key="7">
    <source>
        <dbReference type="ARBA" id="ARBA00022989"/>
    </source>
</evidence>
<dbReference type="SUPFAM" id="SSF103473">
    <property type="entry name" value="MFS general substrate transporter"/>
    <property type="match status" value="1"/>
</dbReference>
<comment type="similarity">
    <text evidence="2 9">Belongs to the major facilitator superfamily. Sugar transporter (TC 2.A.1.1) family.</text>
</comment>
<dbReference type="NCBIfam" id="TIGR00879">
    <property type="entry name" value="SP"/>
    <property type="match status" value="1"/>
</dbReference>
<evidence type="ECO:0000313" key="12">
    <source>
        <dbReference type="EMBL" id="KMZ64564.1"/>
    </source>
</evidence>
<evidence type="ECO:0000256" key="5">
    <source>
        <dbReference type="ARBA" id="ARBA00022692"/>
    </source>
</evidence>
<dbReference type="InterPro" id="IPR045262">
    <property type="entry name" value="STP/PLT_plant"/>
</dbReference>
<feature type="transmembrane region" description="Helical" evidence="10">
    <location>
        <begin position="283"/>
        <end position="307"/>
    </location>
</feature>
<feature type="transmembrane region" description="Helical" evidence="10">
    <location>
        <begin position="170"/>
        <end position="192"/>
    </location>
</feature>
<evidence type="ECO:0000256" key="4">
    <source>
        <dbReference type="ARBA" id="ARBA00022597"/>
    </source>
</evidence>
<name>A0A0K9P6D1_ZOSMR</name>
<dbReference type="Gene3D" id="1.20.1250.20">
    <property type="entry name" value="MFS general substrate transporter like domains"/>
    <property type="match status" value="1"/>
</dbReference>
<dbReference type="PANTHER" id="PTHR23500">
    <property type="entry name" value="SOLUTE CARRIER FAMILY 2, FACILITATED GLUCOSE TRANSPORTER"/>
    <property type="match status" value="1"/>
</dbReference>
<dbReference type="OMA" id="AISMIYV"/>
<keyword evidence="3 9" id="KW-0813">Transport</keyword>
<reference evidence="13" key="1">
    <citation type="journal article" date="2016" name="Nature">
        <title>The genome of the seagrass Zostera marina reveals angiosperm adaptation to the sea.</title>
        <authorList>
            <person name="Olsen J.L."/>
            <person name="Rouze P."/>
            <person name="Verhelst B."/>
            <person name="Lin Y.-C."/>
            <person name="Bayer T."/>
            <person name="Collen J."/>
            <person name="Dattolo E."/>
            <person name="De Paoli E."/>
            <person name="Dittami S."/>
            <person name="Maumus F."/>
            <person name="Michel G."/>
            <person name="Kersting A."/>
            <person name="Lauritano C."/>
            <person name="Lohaus R."/>
            <person name="Toepel M."/>
            <person name="Tonon T."/>
            <person name="Vanneste K."/>
            <person name="Amirebrahimi M."/>
            <person name="Brakel J."/>
            <person name="Bostroem C."/>
            <person name="Chovatia M."/>
            <person name="Grimwood J."/>
            <person name="Jenkins J.W."/>
            <person name="Jueterbock A."/>
            <person name="Mraz A."/>
            <person name="Stam W.T."/>
            <person name="Tice H."/>
            <person name="Bornberg-Bauer E."/>
            <person name="Green P.J."/>
            <person name="Pearson G.A."/>
            <person name="Procaccini G."/>
            <person name="Duarte C.M."/>
            <person name="Schmutz J."/>
            <person name="Reusch T.B.H."/>
            <person name="Van de Peer Y."/>
        </authorList>
    </citation>
    <scope>NUCLEOTIDE SEQUENCE [LARGE SCALE GENOMIC DNA]</scope>
    <source>
        <strain evidence="13">cv. Finnish</strain>
    </source>
</reference>
<proteinExistence type="inferred from homology"/>
<comment type="caution">
    <text evidence="12">The sequence shown here is derived from an EMBL/GenBank/DDBJ whole genome shotgun (WGS) entry which is preliminary data.</text>
</comment>
<feature type="transmembrane region" description="Helical" evidence="10">
    <location>
        <begin position="20"/>
        <end position="40"/>
    </location>
</feature>
<dbReference type="GO" id="GO:0016020">
    <property type="term" value="C:membrane"/>
    <property type="evidence" value="ECO:0007669"/>
    <property type="project" value="UniProtKB-SubCell"/>
</dbReference>
<feature type="transmembrane region" description="Helical" evidence="10">
    <location>
        <begin position="111"/>
        <end position="130"/>
    </location>
</feature>
<dbReference type="Proteomes" id="UP000036987">
    <property type="component" value="Unassembled WGS sequence"/>
</dbReference>
<dbReference type="STRING" id="29655.A0A0K9P6D1"/>
<protein>
    <submittedName>
        <fullName evidence="12">Putative Sugar transporter</fullName>
    </submittedName>
</protein>
<dbReference type="EMBL" id="LFYR01001125">
    <property type="protein sequence ID" value="KMZ64564.1"/>
    <property type="molecule type" value="Genomic_DNA"/>
</dbReference>
<dbReference type="PANTHER" id="PTHR23500:SF371">
    <property type="entry name" value="OS07G0206600 PROTEIN"/>
    <property type="match status" value="1"/>
</dbReference>
<dbReference type="FunFam" id="1.20.1250.20:FF:000002">
    <property type="entry name" value="Sugar transport protein 13"/>
    <property type="match status" value="1"/>
</dbReference>
<feature type="transmembrane region" description="Helical" evidence="10">
    <location>
        <begin position="198"/>
        <end position="221"/>
    </location>
</feature>
<dbReference type="PRINTS" id="PR00171">
    <property type="entry name" value="SUGRTRNSPORT"/>
</dbReference>
<dbReference type="OrthoDB" id="5296287at2759"/>
<dbReference type="InterPro" id="IPR005829">
    <property type="entry name" value="Sugar_transporter_CS"/>
</dbReference>
<evidence type="ECO:0000256" key="1">
    <source>
        <dbReference type="ARBA" id="ARBA00004141"/>
    </source>
</evidence>
<evidence type="ECO:0000256" key="9">
    <source>
        <dbReference type="RuleBase" id="RU003346"/>
    </source>
</evidence>
<dbReference type="GO" id="GO:0015145">
    <property type="term" value="F:monosaccharide transmembrane transporter activity"/>
    <property type="evidence" value="ECO:0007669"/>
    <property type="project" value="InterPro"/>
</dbReference>
<evidence type="ECO:0000256" key="10">
    <source>
        <dbReference type="SAM" id="Phobius"/>
    </source>
</evidence>
<evidence type="ECO:0000256" key="8">
    <source>
        <dbReference type="ARBA" id="ARBA00023136"/>
    </source>
</evidence>
<dbReference type="AlphaFoldDB" id="A0A0K9P6D1"/>
<dbReference type="CDD" id="cd17361">
    <property type="entry name" value="MFS_STP"/>
    <property type="match status" value="1"/>
</dbReference>
<feature type="transmembrane region" description="Helical" evidence="10">
    <location>
        <begin position="136"/>
        <end position="158"/>
    </location>
</feature>
<evidence type="ECO:0000256" key="6">
    <source>
        <dbReference type="ARBA" id="ARBA00022847"/>
    </source>
</evidence>
<feature type="transmembrane region" description="Helical" evidence="10">
    <location>
        <begin position="348"/>
        <end position="370"/>
    </location>
</feature>